<dbReference type="GO" id="GO:0005886">
    <property type="term" value="C:plasma membrane"/>
    <property type="evidence" value="ECO:0007669"/>
    <property type="project" value="UniProtKB-SubCell"/>
</dbReference>
<evidence type="ECO:0000259" key="7">
    <source>
        <dbReference type="Pfam" id="PF02687"/>
    </source>
</evidence>
<dbReference type="KEGG" id="fuv:JR347_09570"/>
<evidence type="ECO:0000256" key="5">
    <source>
        <dbReference type="ARBA" id="ARBA00023136"/>
    </source>
</evidence>
<organism evidence="9 10">
    <name type="scientific">Fulvivirga lutea</name>
    <dbReference type="NCBI Taxonomy" id="2810512"/>
    <lineage>
        <taxon>Bacteria</taxon>
        <taxon>Pseudomonadati</taxon>
        <taxon>Bacteroidota</taxon>
        <taxon>Cytophagia</taxon>
        <taxon>Cytophagales</taxon>
        <taxon>Fulvivirgaceae</taxon>
        <taxon>Fulvivirga</taxon>
    </lineage>
</organism>
<dbReference type="InterPro" id="IPR050250">
    <property type="entry name" value="Macrolide_Exporter_MacB"/>
</dbReference>
<feature type="transmembrane region" description="Helical" evidence="6">
    <location>
        <begin position="427"/>
        <end position="445"/>
    </location>
</feature>
<evidence type="ECO:0000259" key="8">
    <source>
        <dbReference type="Pfam" id="PF12704"/>
    </source>
</evidence>
<evidence type="ECO:0000256" key="6">
    <source>
        <dbReference type="SAM" id="Phobius"/>
    </source>
</evidence>
<proteinExistence type="predicted"/>
<keyword evidence="2" id="KW-1003">Cell membrane</keyword>
<evidence type="ECO:0000313" key="10">
    <source>
        <dbReference type="Proteomes" id="UP000662783"/>
    </source>
</evidence>
<keyword evidence="4 6" id="KW-1133">Transmembrane helix</keyword>
<dbReference type="PANTHER" id="PTHR30572">
    <property type="entry name" value="MEMBRANE COMPONENT OF TRANSPORTER-RELATED"/>
    <property type="match status" value="1"/>
</dbReference>
<protein>
    <submittedName>
        <fullName evidence="9">ABC transporter permease</fullName>
    </submittedName>
</protein>
<gene>
    <name evidence="9" type="ORF">JR347_09570</name>
</gene>
<keyword evidence="3 6" id="KW-0812">Transmembrane</keyword>
<name>A0A974WIA6_9BACT</name>
<keyword evidence="5 6" id="KW-0472">Membrane</keyword>
<feature type="transmembrane region" description="Helical" evidence="6">
    <location>
        <begin position="771"/>
        <end position="791"/>
    </location>
</feature>
<feature type="transmembrane region" description="Helical" evidence="6">
    <location>
        <begin position="21"/>
        <end position="42"/>
    </location>
</feature>
<evidence type="ECO:0000256" key="4">
    <source>
        <dbReference type="ARBA" id="ARBA00022989"/>
    </source>
</evidence>
<feature type="domain" description="ABC3 transporter permease C-terminal" evidence="7">
    <location>
        <begin position="288"/>
        <end position="405"/>
    </location>
</feature>
<comment type="subcellular location">
    <subcellularLocation>
        <location evidence="1">Cell membrane</location>
        <topology evidence="1">Multi-pass membrane protein</topology>
    </subcellularLocation>
</comment>
<feature type="transmembrane region" description="Helical" evidence="6">
    <location>
        <begin position="721"/>
        <end position="751"/>
    </location>
</feature>
<accession>A0A974WIA6</accession>
<dbReference type="InterPro" id="IPR025857">
    <property type="entry name" value="MacB_PCD"/>
</dbReference>
<feature type="transmembrane region" description="Helical" evidence="6">
    <location>
        <begin position="283"/>
        <end position="308"/>
    </location>
</feature>
<dbReference type="AlphaFoldDB" id="A0A974WIA6"/>
<evidence type="ECO:0000256" key="3">
    <source>
        <dbReference type="ARBA" id="ARBA00022692"/>
    </source>
</evidence>
<feature type="transmembrane region" description="Helical" evidence="6">
    <location>
        <begin position="329"/>
        <end position="352"/>
    </location>
</feature>
<evidence type="ECO:0000256" key="1">
    <source>
        <dbReference type="ARBA" id="ARBA00004651"/>
    </source>
</evidence>
<evidence type="ECO:0000256" key="2">
    <source>
        <dbReference type="ARBA" id="ARBA00022475"/>
    </source>
</evidence>
<sequence>MMLRNYLKITLRNVKKDKWFSLINVIGLTIGIAGSLLIYIHINHELSYDNFHNDSDRLYRIVRASDRSEGKDYEPNVPYPLINSLHSDFTQFESATLYHNDEDATATIDGEKFGFINGVFADSSFFDVFNFKVLSGDPKKSLSQPNFIFLSESTAQRLFKDKDPIGRKLKLNNLLELEVVGLFEDIPSNTEFEFEYVVSYPSFSSEYFADLNIDSWQMSAEGFAFVKLKKGVDPSSVESQFKEVIKKYFSNQDAGRRNYLLQPLNEIHFDPRWNSNATNTTTLITIGLIGAFILLVGCVNFINLSTALAVRKSKEIGVRKTLGAQKFQLVVQFLGETFLVTLVSAILAVAIAERLIPLFNNYFNTELSLNVLQDYNVLGFVALTILIVTFLAGTYPAMVVSGFNPIKALKNNIHSQSASSLFMRKGLIVVQFIISQILIIGTIIISSQMDYFLNKPLGFEKDAVINVRIGENDEQKQQAFRERLLQNPAVKEVSFNMAAPISDNSFQTFFWPADQTDEQGMQLQVKPADIYYKDTYGIELLHGRWFSESDEQLATNIFKEDAGEKALVYILNETAVNKLGYANLEDAIGTQVTSGVGGMTGPIIGIVKDFHTSSLHEAIKPTAIVNFRLFYYNAGVKISMQNSRETIAQMKNTFEEIFPNEIFEYDFMDDAIADFYQAEQRAYNLLVVFSMLSIFISCLGLLGVISFVVAQKNKEVGVRKVLGASIASLVILFTKDFLSLVIIAFLIAAPIAWYFLDGWLNNFAYQIDMEVWFFAAGFILSAIITFITIGYQSLKAAISNPVNALKDE</sequence>
<dbReference type="PANTHER" id="PTHR30572:SF18">
    <property type="entry name" value="ABC-TYPE MACROLIDE FAMILY EXPORT SYSTEM PERMEASE COMPONENT 2"/>
    <property type="match status" value="1"/>
</dbReference>
<feature type="domain" description="ABC3 transporter permease C-terminal" evidence="7">
    <location>
        <begin position="688"/>
        <end position="801"/>
    </location>
</feature>
<dbReference type="Pfam" id="PF02687">
    <property type="entry name" value="FtsX"/>
    <property type="match status" value="2"/>
</dbReference>
<keyword evidence="10" id="KW-1185">Reference proteome</keyword>
<dbReference type="RefSeq" id="WP_205720381.1">
    <property type="nucleotide sequence ID" value="NZ_CP070608.1"/>
</dbReference>
<dbReference type="GO" id="GO:0022857">
    <property type="term" value="F:transmembrane transporter activity"/>
    <property type="evidence" value="ECO:0007669"/>
    <property type="project" value="TreeGrafter"/>
</dbReference>
<feature type="transmembrane region" description="Helical" evidence="6">
    <location>
        <begin position="685"/>
        <end position="709"/>
    </location>
</feature>
<evidence type="ECO:0000313" key="9">
    <source>
        <dbReference type="EMBL" id="QSE95868.1"/>
    </source>
</evidence>
<dbReference type="EMBL" id="CP070608">
    <property type="protein sequence ID" value="QSE95868.1"/>
    <property type="molecule type" value="Genomic_DNA"/>
</dbReference>
<dbReference type="InterPro" id="IPR003838">
    <property type="entry name" value="ABC3_permease_C"/>
</dbReference>
<dbReference type="Pfam" id="PF12704">
    <property type="entry name" value="MacB_PCD"/>
    <property type="match status" value="1"/>
</dbReference>
<feature type="domain" description="MacB-like periplasmic core" evidence="8">
    <location>
        <begin position="21"/>
        <end position="243"/>
    </location>
</feature>
<reference evidence="9" key="1">
    <citation type="submission" date="2021-02" db="EMBL/GenBank/DDBJ databases">
        <title>Fulvivirga sp. S481 isolated from sea water.</title>
        <authorList>
            <person name="Bae S.S."/>
            <person name="Baek K."/>
        </authorList>
    </citation>
    <scope>NUCLEOTIDE SEQUENCE</scope>
    <source>
        <strain evidence="9">S481</strain>
    </source>
</reference>
<dbReference type="Proteomes" id="UP000662783">
    <property type="component" value="Chromosome"/>
</dbReference>
<feature type="transmembrane region" description="Helical" evidence="6">
    <location>
        <begin position="377"/>
        <end position="406"/>
    </location>
</feature>